<gene>
    <name evidence="1" type="ORF">CR513_58360</name>
</gene>
<evidence type="ECO:0000313" key="1">
    <source>
        <dbReference type="EMBL" id="RDX63241.1"/>
    </source>
</evidence>
<comment type="caution">
    <text evidence="1">The sequence shown here is derived from an EMBL/GenBank/DDBJ whole genome shotgun (WGS) entry which is preliminary data.</text>
</comment>
<proteinExistence type="predicted"/>
<reference evidence="1" key="1">
    <citation type="submission" date="2018-05" db="EMBL/GenBank/DDBJ databases">
        <title>Draft genome of Mucuna pruriens seed.</title>
        <authorList>
            <person name="Nnadi N.E."/>
            <person name="Vos R."/>
            <person name="Hasami M.H."/>
            <person name="Devisetty U.K."/>
            <person name="Aguiy J.C."/>
        </authorList>
    </citation>
    <scope>NUCLEOTIDE SEQUENCE [LARGE SCALE GENOMIC DNA]</scope>
    <source>
        <strain evidence="1">JCA_2017</strain>
    </source>
</reference>
<protein>
    <submittedName>
        <fullName evidence="1">Uncharacterized protein</fullName>
    </submittedName>
</protein>
<name>A0A371EB40_MUCPR</name>
<keyword evidence="2" id="KW-1185">Reference proteome</keyword>
<organism evidence="1 2">
    <name type="scientific">Mucuna pruriens</name>
    <name type="common">Velvet bean</name>
    <name type="synonym">Dolichos pruriens</name>
    <dbReference type="NCBI Taxonomy" id="157652"/>
    <lineage>
        <taxon>Eukaryota</taxon>
        <taxon>Viridiplantae</taxon>
        <taxon>Streptophyta</taxon>
        <taxon>Embryophyta</taxon>
        <taxon>Tracheophyta</taxon>
        <taxon>Spermatophyta</taxon>
        <taxon>Magnoliopsida</taxon>
        <taxon>eudicotyledons</taxon>
        <taxon>Gunneridae</taxon>
        <taxon>Pentapetalae</taxon>
        <taxon>rosids</taxon>
        <taxon>fabids</taxon>
        <taxon>Fabales</taxon>
        <taxon>Fabaceae</taxon>
        <taxon>Papilionoideae</taxon>
        <taxon>50 kb inversion clade</taxon>
        <taxon>NPAAA clade</taxon>
        <taxon>indigoferoid/millettioid clade</taxon>
        <taxon>Phaseoleae</taxon>
        <taxon>Mucuna</taxon>
    </lineage>
</organism>
<dbReference type="AlphaFoldDB" id="A0A371EB40"/>
<feature type="non-terminal residue" evidence="1">
    <location>
        <position position="1"/>
    </location>
</feature>
<sequence length="132" mass="15093">MENNNNRTLKEVETLDLEPAQTYELKSELMHLLPKFHGLAGEDPHKHLKEFHMATRDPIGLHKDESILVLSLWSGKRLVVSAAGDVYYMEGDEANIPREVLPGIQNNDHLEGDLWNPKTFKGNVTRVLRKIQ</sequence>
<evidence type="ECO:0000313" key="2">
    <source>
        <dbReference type="Proteomes" id="UP000257109"/>
    </source>
</evidence>
<dbReference type="EMBL" id="QJKJ01015014">
    <property type="protein sequence ID" value="RDX63241.1"/>
    <property type="molecule type" value="Genomic_DNA"/>
</dbReference>
<accession>A0A371EB40</accession>
<dbReference type="Proteomes" id="UP000257109">
    <property type="component" value="Unassembled WGS sequence"/>
</dbReference>